<dbReference type="InterPro" id="IPR029062">
    <property type="entry name" value="Class_I_gatase-like"/>
</dbReference>
<dbReference type="CDD" id="cd03141">
    <property type="entry name" value="GATase1_Hsp31_like"/>
    <property type="match status" value="1"/>
</dbReference>
<dbReference type="InterPro" id="IPR002818">
    <property type="entry name" value="DJ-1/PfpI"/>
</dbReference>
<dbReference type="RefSeq" id="WP_133536896.1">
    <property type="nucleotide sequence ID" value="NZ_SNYH01000005.1"/>
</dbReference>
<dbReference type="Gene3D" id="3.40.50.880">
    <property type="match status" value="1"/>
</dbReference>
<comment type="similarity">
    <text evidence="3">Belongs to the peptidase C56 family. HSP31-like subfamily.</text>
</comment>
<keyword evidence="5" id="KW-0645">Protease</keyword>
<dbReference type="InterPro" id="IPR039437">
    <property type="entry name" value="FrzH/put_lumazine-bd"/>
</dbReference>
<dbReference type="OrthoDB" id="9792284at2"/>
<dbReference type="SUPFAM" id="SSF54427">
    <property type="entry name" value="NTF2-like"/>
    <property type="match status" value="1"/>
</dbReference>
<dbReference type="Pfam" id="PF12893">
    <property type="entry name" value="Lumazine_bd_2"/>
    <property type="match status" value="1"/>
</dbReference>
<dbReference type="InterPro" id="IPR032710">
    <property type="entry name" value="NTF2-like_dom_sf"/>
</dbReference>
<dbReference type="Proteomes" id="UP000295390">
    <property type="component" value="Unassembled WGS sequence"/>
</dbReference>
<proteinExistence type="inferred from homology"/>
<keyword evidence="6" id="KW-1185">Reference proteome</keyword>
<dbReference type="GO" id="GO:0006508">
    <property type="term" value="P:proteolysis"/>
    <property type="evidence" value="ECO:0007669"/>
    <property type="project" value="UniProtKB-KW"/>
</dbReference>
<protein>
    <submittedName>
        <fullName evidence="5">Putative intracellular protease/amidase</fullName>
    </submittedName>
</protein>
<keyword evidence="1" id="KW-0346">Stress response</keyword>
<dbReference type="InterPro" id="IPR050325">
    <property type="entry name" value="Prot/Nucl_acid_deglycase"/>
</dbReference>
<evidence type="ECO:0000256" key="3">
    <source>
        <dbReference type="ARBA" id="ARBA00038493"/>
    </source>
</evidence>
<dbReference type="SUPFAM" id="SSF52317">
    <property type="entry name" value="Class I glutamine amidotransferase-like"/>
    <property type="match status" value="1"/>
</dbReference>
<dbReference type="GO" id="GO:0019243">
    <property type="term" value="P:methylglyoxal catabolic process to D-lactate via S-lactoyl-glutathione"/>
    <property type="evidence" value="ECO:0007669"/>
    <property type="project" value="TreeGrafter"/>
</dbReference>
<feature type="domain" description="DJ-1/PfpI" evidence="4">
    <location>
        <begin position="217"/>
        <end position="411"/>
    </location>
</feature>
<evidence type="ECO:0000313" key="5">
    <source>
        <dbReference type="EMBL" id="TDQ23780.1"/>
    </source>
</evidence>
<comment type="caution">
    <text evidence="5">The sequence shown here is derived from an EMBL/GenBank/DDBJ whole genome shotgun (WGS) entry which is preliminary data.</text>
</comment>
<dbReference type="EMBL" id="SNYH01000005">
    <property type="protein sequence ID" value="TDQ23780.1"/>
    <property type="molecule type" value="Genomic_DNA"/>
</dbReference>
<evidence type="ECO:0000313" key="6">
    <source>
        <dbReference type="Proteomes" id="UP000295390"/>
    </source>
</evidence>
<dbReference type="PANTHER" id="PTHR48094">
    <property type="entry name" value="PROTEIN/NUCLEIC ACID DEGLYCASE DJ-1-RELATED"/>
    <property type="match status" value="1"/>
</dbReference>
<organism evidence="5 6">
    <name type="scientific">Tenacibaculum caenipelagi</name>
    <dbReference type="NCBI Taxonomy" id="1325435"/>
    <lineage>
        <taxon>Bacteria</taxon>
        <taxon>Pseudomonadati</taxon>
        <taxon>Bacteroidota</taxon>
        <taxon>Flavobacteriia</taxon>
        <taxon>Flavobacteriales</taxon>
        <taxon>Flavobacteriaceae</taxon>
        <taxon>Tenacibaculum</taxon>
    </lineage>
</organism>
<evidence type="ECO:0000256" key="2">
    <source>
        <dbReference type="ARBA" id="ARBA00023239"/>
    </source>
</evidence>
<dbReference type="Gene3D" id="3.10.450.50">
    <property type="match status" value="1"/>
</dbReference>
<evidence type="ECO:0000256" key="1">
    <source>
        <dbReference type="ARBA" id="ARBA00023016"/>
    </source>
</evidence>
<dbReference type="PANTHER" id="PTHR48094:SF11">
    <property type="entry name" value="GLUTATHIONE-INDEPENDENT GLYOXALASE HSP31-RELATED"/>
    <property type="match status" value="1"/>
</dbReference>
<name>A0A4R6TDR0_9FLAO</name>
<accession>A0A4R6TDR0</accession>
<sequence>MKIISTVVVSFFFLFGFSQEKEDAKGKLLVSIYGSKQQKVINYDKSFVSDDRLFYESLDRPDTNLPPSDKELIEQTLNNYIEGSSFNKMNTLKSSFYKDATLYLIGREGFKRYTTEEYSSFFSPDKKGEFNGRIGEIISIDITNDIATAKVEILIPNRKWRFVDLFLLKKFANNWKIISKTATRESSIETGNKILFVVSNTDYYVGTNIPTGNSFDEIVLAYEMFTDAGFNIDIMSPEGGAIPLKYLNTSEKMKKKYLYDSDFMYALKNTKKPAQVSSSEYKAIYYVGGGSAMFNVPKNKEIQRIAMDIYEKQEGVISAVCHGTAGIVFLKKNNGEYVVKNKRVNGFPEDHEKKEKEYFKSFPFLIRKTIENHGGKFLYSNALDEHVEVDGRLVTGQNPASVPKLAREVIKIINSKKG</sequence>
<dbReference type="Pfam" id="PF01965">
    <property type="entry name" value="DJ-1_PfpI"/>
    <property type="match status" value="1"/>
</dbReference>
<keyword evidence="5" id="KW-0378">Hydrolase</keyword>
<gene>
    <name evidence="5" type="ORF">DFQ07_2308</name>
</gene>
<keyword evidence="2" id="KW-0456">Lyase</keyword>
<dbReference type="GO" id="GO:0008233">
    <property type="term" value="F:peptidase activity"/>
    <property type="evidence" value="ECO:0007669"/>
    <property type="project" value="UniProtKB-KW"/>
</dbReference>
<dbReference type="GO" id="GO:0019172">
    <property type="term" value="F:glyoxalase III activity"/>
    <property type="evidence" value="ECO:0007669"/>
    <property type="project" value="TreeGrafter"/>
</dbReference>
<reference evidence="5 6" key="1">
    <citation type="submission" date="2019-03" db="EMBL/GenBank/DDBJ databases">
        <title>Genomic Encyclopedia of Type Strains, Phase III (KMG-III): the genomes of soil and plant-associated and newly described type strains.</title>
        <authorList>
            <person name="Whitman W."/>
        </authorList>
    </citation>
    <scope>NUCLEOTIDE SEQUENCE [LARGE SCALE GENOMIC DNA]</scope>
    <source>
        <strain evidence="5 6">CECT 8283</strain>
    </source>
</reference>
<evidence type="ECO:0000259" key="4">
    <source>
        <dbReference type="Pfam" id="PF01965"/>
    </source>
</evidence>
<dbReference type="GO" id="GO:0005737">
    <property type="term" value="C:cytoplasm"/>
    <property type="evidence" value="ECO:0007669"/>
    <property type="project" value="TreeGrafter"/>
</dbReference>
<dbReference type="AlphaFoldDB" id="A0A4R6TDR0"/>